<feature type="transmembrane region" description="Helical" evidence="6">
    <location>
        <begin position="174"/>
        <end position="193"/>
    </location>
</feature>
<gene>
    <name evidence="7" type="ORF">BAOM_0488</name>
</gene>
<dbReference type="PANTHER" id="PTHR43701:SF2">
    <property type="entry name" value="MEMBRANE TRANSPORTER PROTEIN YJNA-RELATED"/>
    <property type="match status" value="1"/>
</dbReference>
<evidence type="ECO:0000313" key="8">
    <source>
        <dbReference type="Proteomes" id="UP000283095"/>
    </source>
</evidence>
<accession>A0A3T0KLL1</accession>
<keyword evidence="4 6" id="KW-1133">Transmembrane helix</keyword>
<keyword evidence="6" id="KW-1003">Cell membrane</keyword>
<evidence type="ECO:0000256" key="2">
    <source>
        <dbReference type="ARBA" id="ARBA00009142"/>
    </source>
</evidence>
<evidence type="ECO:0000256" key="1">
    <source>
        <dbReference type="ARBA" id="ARBA00004141"/>
    </source>
</evidence>
<keyword evidence="5 6" id="KW-0472">Membrane</keyword>
<evidence type="ECO:0000256" key="6">
    <source>
        <dbReference type="RuleBase" id="RU363041"/>
    </source>
</evidence>
<feature type="transmembrane region" description="Helical" evidence="6">
    <location>
        <begin position="37"/>
        <end position="57"/>
    </location>
</feature>
<feature type="transmembrane region" description="Helical" evidence="6">
    <location>
        <begin position="7"/>
        <end position="31"/>
    </location>
</feature>
<feature type="transmembrane region" description="Helical" evidence="6">
    <location>
        <begin position="95"/>
        <end position="116"/>
    </location>
</feature>
<keyword evidence="3 6" id="KW-0812">Transmembrane</keyword>
<dbReference type="Pfam" id="PF01925">
    <property type="entry name" value="TauE"/>
    <property type="match status" value="1"/>
</dbReference>
<dbReference type="PANTHER" id="PTHR43701">
    <property type="entry name" value="MEMBRANE TRANSPORTER PROTEIN MJ0441-RELATED"/>
    <property type="match status" value="1"/>
</dbReference>
<feature type="transmembrane region" description="Helical" evidence="6">
    <location>
        <begin position="69"/>
        <end position="89"/>
    </location>
</feature>
<dbReference type="OrthoDB" id="5457526at2"/>
<proteinExistence type="inferred from homology"/>
<evidence type="ECO:0000313" key="7">
    <source>
        <dbReference type="EMBL" id="AZV41144.1"/>
    </source>
</evidence>
<evidence type="ECO:0000256" key="5">
    <source>
        <dbReference type="ARBA" id="ARBA00023136"/>
    </source>
</evidence>
<dbReference type="AlphaFoldDB" id="A0A3T0KLL1"/>
<feature type="transmembrane region" description="Helical" evidence="6">
    <location>
        <begin position="200"/>
        <end position="218"/>
    </location>
</feature>
<dbReference type="KEGG" id="pasa:BAOM_0488"/>
<name>A0A3T0KLL1_9BACI</name>
<dbReference type="EMBL" id="CP026095">
    <property type="protein sequence ID" value="AZV41144.1"/>
    <property type="molecule type" value="Genomic_DNA"/>
</dbReference>
<dbReference type="RefSeq" id="WP_127758886.1">
    <property type="nucleotide sequence ID" value="NZ_CP026095.1"/>
</dbReference>
<dbReference type="InterPro" id="IPR051598">
    <property type="entry name" value="TSUP/Inactive_protease-like"/>
</dbReference>
<reference evidence="7 8" key="1">
    <citation type="submission" date="2018-01" db="EMBL/GenBank/DDBJ databases">
        <title>Bacillus asahii Genome sequencing and assembly.</title>
        <authorList>
            <person name="Jiang H."/>
            <person name="Feng Y."/>
            <person name="Zhao F."/>
            <person name="Lin X."/>
        </authorList>
    </citation>
    <scope>NUCLEOTIDE SEQUENCE [LARGE SCALE GENOMIC DNA]</scope>
    <source>
        <strain evidence="7 8">OM18</strain>
    </source>
</reference>
<feature type="transmembrane region" description="Helical" evidence="6">
    <location>
        <begin position="137"/>
        <end position="162"/>
    </location>
</feature>
<sequence>MAIILTMVALGTLLGFVGAGGAGFIIAILTLVFKVPIYQALGTSLAAMIFTSLSGAYSHFREGNVVLKVGLITGGFGALGAFMGSKIAFIFPSYILPWLTAGMLFLSSFLLLTRLFMVKNRKENPNGNFSFLLGRAAVLGGIFGIVSGTVGIGCAPFIQIGLYTLLGLSIRQSVGTTMLVIVPIAIGGGVGYISEGYLDLILLFQVLVGTIFGAYVGAKFTNFAPQSFLKVTMVGTPVLAGFLLLI</sequence>
<protein>
    <recommendedName>
        <fullName evidence="6">Probable membrane transporter protein</fullName>
    </recommendedName>
</protein>
<evidence type="ECO:0000256" key="3">
    <source>
        <dbReference type="ARBA" id="ARBA00022692"/>
    </source>
</evidence>
<organism evidence="7 8">
    <name type="scientific">Peribacillus asahii</name>
    <dbReference type="NCBI Taxonomy" id="228899"/>
    <lineage>
        <taxon>Bacteria</taxon>
        <taxon>Bacillati</taxon>
        <taxon>Bacillota</taxon>
        <taxon>Bacilli</taxon>
        <taxon>Bacillales</taxon>
        <taxon>Bacillaceae</taxon>
        <taxon>Peribacillus</taxon>
    </lineage>
</organism>
<dbReference type="InterPro" id="IPR002781">
    <property type="entry name" value="TM_pro_TauE-like"/>
</dbReference>
<feature type="transmembrane region" description="Helical" evidence="6">
    <location>
        <begin position="224"/>
        <end position="245"/>
    </location>
</feature>
<comment type="similarity">
    <text evidence="2 6">Belongs to the 4-toluene sulfonate uptake permease (TSUP) (TC 2.A.102) family.</text>
</comment>
<dbReference type="Proteomes" id="UP000283095">
    <property type="component" value="Chromosome"/>
</dbReference>
<evidence type="ECO:0000256" key="4">
    <source>
        <dbReference type="ARBA" id="ARBA00022989"/>
    </source>
</evidence>
<comment type="subcellular location">
    <subcellularLocation>
        <location evidence="6">Cell membrane</location>
        <topology evidence="6">Multi-pass membrane protein</topology>
    </subcellularLocation>
    <subcellularLocation>
        <location evidence="1">Membrane</location>
        <topology evidence="1">Multi-pass membrane protein</topology>
    </subcellularLocation>
</comment>
<dbReference type="GO" id="GO:0005886">
    <property type="term" value="C:plasma membrane"/>
    <property type="evidence" value="ECO:0007669"/>
    <property type="project" value="UniProtKB-SubCell"/>
</dbReference>